<evidence type="ECO:0000313" key="2">
    <source>
        <dbReference type="Proteomes" id="UP000288429"/>
    </source>
</evidence>
<dbReference type="AlphaFoldDB" id="A0A428RHC5"/>
<reference evidence="1 2" key="1">
    <citation type="submission" date="2017-06" db="EMBL/GenBank/DDBJ databases">
        <title>Cmopartive genomic analysis of Ambrosia Fusariam Clade fungi.</title>
        <authorList>
            <person name="Stajich J.E."/>
            <person name="Carrillo J."/>
            <person name="Kijimoto T."/>
            <person name="Eskalen A."/>
            <person name="O'Donnell K."/>
            <person name="Kasson M."/>
        </authorList>
    </citation>
    <scope>NUCLEOTIDE SEQUENCE [LARGE SCALE GENOMIC DNA]</scope>
    <source>
        <strain evidence="1 2">NRRL 20438</strain>
    </source>
</reference>
<comment type="caution">
    <text evidence="1">The sequence shown here is derived from an EMBL/GenBank/DDBJ whole genome shotgun (WGS) entry which is preliminary data.</text>
</comment>
<proteinExistence type="predicted"/>
<protein>
    <submittedName>
        <fullName evidence="1">Uncharacterized protein</fullName>
    </submittedName>
</protein>
<keyword evidence="2" id="KW-1185">Reference proteome</keyword>
<dbReference type="EMBL" id="NIZV01001162">
    <property type="protein sequence ID" value="RSL76917.1"/>
    <property type="molecule type" value="Genomic_DNA"/>
</dbReference>
<dbReference type="Proteomes" id="UP000288429">
    <property type="component" value="Unassembled WGS sequence"/>
</dbReference>
<organism evidence="1 2">
    <name type="scientific">Fusarium ambrosium</name>
    <dbReference type="NCBI Taxonomy" id="131363"/>
    <lineage>
        <taxon>Eukaryota</taxon>
        <taxon>Fungi</taxon>
        <taxon>Dikarya</taxon>
        <taxon>Ascomycota</taxon>
        <taxon>Pezizomycotina</taxon>
        <taxon>Sordariomycetes</taxon>
        <taxon>Hypocreomycetidae</taxon>
        <taxon>Hypocreales</taxon>
        <taxon>Nectriaceae</taxon>
        <taxon>Fusarium</taxon>
        <taxon>Fusarium solani species complex</taxon>
    </lineage>
</organism>
<sequence length="73" mass="7682">MAKNTGKGADKATGWLVSGLVNGAQGTVYDIGWAPSADTPRDAPCVIMMVMDKYTGPPYLTTDNGREVVPILP</sequence>
<name>A0A428RHC5_9HYPO</name>
<accession>A0A428RHC5</accession>
<gene>
    <name evidence="1" type="ORF">CDV31_017353</name>
</gene>
<evidence type="ECO:0000313" key="1">
    <source>
        <dbReference type="EMBL" id="RSL76917.1"/>
    </source>
</evidence>
<feature type="non-terminal residue" evidence="1">
    <location>
        <position position="73"/>
    </location>
</feature>